<gene>
    <name evidence="1" type="ORF">E0Z10_g4170</name>
</gene>
<dbReference type="Gene3D" id="2.120.10.70">
    <property type="entry name" value="Fucose-specific lectin"/>
    <property type="match status" value="1"/>
</dbReference>
<evidence type="ECO:0000313" key="2">
    <source>
        <dbReference type="Proteomes" id="UP000297716"/>
    </source>
</evidence>
<dbReference type="OrthoDB" id="5205900at2759"/>
<dbReference type="SUPFAM" id="SSF89372">
    <property type="entry name" value="Fucose-specific lectin"/>
    <property type="match status" value="1"/>
</dbReference>
<dbReference type="Proteomes" id="UP000297716">
    <property type="component" value="Unassembled WGS sequence"/>
</dbReference>
<accession>A0A4Z0Z7U4</accession>
<proteinExistence type="predicted"/>
<comment type="caution">
    <text evidence="1">The sequence shown here is derived from an EMBL/GenBank/DDBJ whole genome shotgun (WGS) entry which is preliminary data.</text>
</comment>
<evidence type="ECO:0000313" key="1">
    <source>
        <dbReference type="EMBL" id="TGJ84592.1"/>
    </source>
</evidence>
<keyword evidence="2" id="KW-1185">Reference proteome</keyword>
<organism evidence="1 2">
    <name type="scientific">Xylaria hypoxylon</name>
    <dbReference type="NCBI Taxonomy" id="37992"/>
    <lineage>
        <taxon>Eukaryota</taxon>
        <taxon>Fungi</taxon>
        <taxon>Dikarya</taxon>
        <taxon>Ascomycota</taxon>
        <taxon>Pezizomycotina</taxon>
        <taxon>Sordariomycetes</taxon>
        <taxon>Xylariomycetidae</taxon>
        <taxon>Xylariales</taxon>
        <taxon>Xylariaceae</taxon>
        <taxon>Xylaria</taxon>
    </lineage>
</organism>
<reference evidence="1 2" key="1">
    <citation type="submission" date="2019-03" db="EMBL/GenBank/DDBJ databases">
        <title>Draft genome sequence of Xylaria hypoxylon DSM 108379, a ubiquitous saprotrophic-parasitic fungi on hardwood.</title>
        <authorList>
            <person name="Buettner E."/>
            <person name="Leonhardt S."/>
            <person name="Gebauer A.M."/>
            <person name="Liers C."/>
            <person name="Hofrichter M."/>
            <person name="Kellner H."/>
        </authorList>
    </citation>
    <scope>NUCLEOTIDE SEQUENCE [LARGE SCALE GENOMIC DNA]</scope>
    <source>
        <strain evidence="1 2">DSM 108379</strain>
    </source>
</reference>
<protein>
    <recommendedName>
        <fullName evidence="3">Fucose-specific lectin</fullName>
    </recommendedName>
</protein>
<sequence>MPLVIQQQPKLAVRVRGNAPAAINPRPPSVKNRTVDNSTGTLAKVLESKFVIPVVLRSIKAECLRFGGGVGATISRSTKTQGVENPENTTTPSPILQNSSITAARWNDSAGNKEYRVYVQETEGAIMEAAWASNRPMWNSSRITNEGDDIMLGTRLTSSVGYPHANSTLPLLTNVYFLGREGTVYERQSKQNGVWGDDHVNGLYTASSDSSTFSFWYESFDPREQILAVMFQEKTDNSLSIARYTSDETSENHWALTNTDLQIQVGSALAAAPIGSATDLRLYVSDTSGMMKVYRYNLTNDSISDPISTNFDFPPHTALSISTQDNRNYFTTTTLPECATRDNQQFTHLILFPTIDRSSLNFISWNCSSGFLNQTTRIEPILQSNRTYLGLANTLTSFDPEDQRVYVLFDAGDGPEIEEWEVPSGAQNANWKVRGTIPVAFT</sequence>
<name>A0A4Z0Z7U4_9PEZI</name>
<dbReference type="EMBL" id="SKBN01000064">
    <property type="protein sequence ID" value="TGJ84592.1"/>
    <property type="molecule type" value="Genomic_DNA"/>
</dbReference>
<dbReference type="AlphaFoldDB" id="A0A4Z0Z7U4"/>
<dbReference type="STRING" id="37992.A0A4Z0Z7U4"/>
<evidence type="ECO:0008006" key="3">
    <source>
        <dbReference type="Google" id="ProtNLM"/>
    </source>
</evidence>